<evidence type="ECO:0000256" key="4">
    <source>
        <dbReference type="ARBA" id="ARBA00022833"/>
    </source>
</evidence>
<evidence type="ECO:0000256" key="1">
    <source>
        <dbReference type="ARBA" id="ARBA00022723"/>
    </source>
</evidence>
<accession>A0AAV6GD25</accession>
<evidence type="ECO:0000256" key="2">
    <source>
        <dbReference type="ARBA" id="ARBA00022737"/>
    </source>
</evidence>
<keyword evidence="3 5" id="KW-0863">Zinc-finger</keyword>
<dbReference type="Proteomes" id="UP000823561">
    <property type="component" value="Chromosome 12"/>
</dbReference>
<dbReference type="Pfam" id="PF00098">
    <property type="entry name" value="zf-CCHC"/>
    <property type="match status" value="2"/>
</dbReference>
<evidence type="ECO:0000256" key="5">
    <source>
        <dbReference type="PROSITE-ProRule" id="PRU00047"/>
    </source>
</evidence>
<keyword evidence="4" id="KW-0862">Zinc</keyword>
<feature type="domain" description="CCHC-type" evidence="7">
    <location>
        <begin position="131"/>
        <end position="146"/>
    </location>
</feature>
<sequence length="271" mass="30039">MTRWARANNVHKHKPADATPWSQLRTGAAGSNAGTSSSGDRRGPYKHQPSKGPLRGTQAGQGNKKSKKKDFCADVNGFLDYLKQTGQPLPGRGQVADQEFSEELNTALKKDKRREDRRLKRQSSKKSNMVCFHCRKPGHGLADCPDADKDVEMGRDICYRCGSSEHEIQRCRAKVDPALGEYPYAKCFTCGQTGHLSKSCPDNPIGMYAAGRCCRLCGSVEHFQKDCPEHQSATNSITLRRWSNNVSADHEDVHVPVKKVQAKAKPKVVVF</sequence>
<proteinExistence type="predicted"/>
<dbReference type="Gene3D" id="4.10.60.10">
    <property type="entry name" value="Zinc finger, CCHC-type"/>
    <property type="match status" value="2"/>
</dbReference>
<keyword evidence="2" id="KW-0677">Repeat</keyword>
<feature type="region of interest" description="Disordered" evidence="6">
    <location>
        <begin position="1"/>
        <end position="68"/>
    </location>
</feature>
<dbReference type="SUPFAM" id="SSF57756">
    <property type="entry name" value="Retrovirus zinc finger-like domains"/>
    <property type="match status" value="2"/>
</dbReference>
<evidence type="ECO:0000259" key="7">
    <source>
        <dbReference type="PROSITE" id="PS50158"/>
    </source>
</evidence>
<feature type="domain" description="CCHC-type" evidence="7">
    <location>
        <begin position="186"/>
        <end position="202"/>
    </location>
</feature>
<evidence type="ECO:0000256" key="3">
    <source>
        <dbReference type="ARBA" id="ARBA00022771"/>
    </source>
</evidence>
<dbReference type="InterPro" id="IPR036875">
    <property type="entry name" value="Znf_CCHC_sf"/>
</dbReference>
<dbReference type="EMBL" id="JADWDJ010000012">
    <property type="protein sequence ID" value="KAG5272740.1"/>
    <property type="molecule type" value="Genomic_DNA"/>
</dbReference>
<feature type="compositionally biased region" description="Low complexity" evidence="6">
    <location>
        <begin position="26"/>
        <end position="38"/>
    </location>
</feature>
<dbReference type="FunFam" id="4.10.60.10:FF:000091">
    <property type="entry name" value="Zinc finger CCHC-type-containing 9"/>
    <property type="match status" value="1"/>
</dbReference>
<dbReference type="SMART" id="SM00343">
    <property type="entry name" value="ZnF_C2HC"/>
    <property type="match status" value="4"/>
</dbReference>
<dbReference type="GO" id="GO:0008270">
    <property type="term" value="F:zinc ion binding"/>
    <property type="evidence" value="ECO:0007669"/>
    <property type="project" value="UniProtKB-KW"/>
</dbReference>
<evidence type="ECO:0000313" key="8">
    <source>
        <dbReference type="EMBL" id="KAG5272740.1"/>
    </source>
</evidence>
<protein>
    <recommendedName>
        <fullName evidence="7">CCHC-type domain-containing protein</fullName>
    </recommendedName>
</protein>
<comment type="caution">
    <text evidence="8">The sequence shown here is derived from an EMBL/GenBank/DDBJ whole genome shotgun (WGS) entry which is preliminary data.</text>
</comment>
<gene>
    <name evidence="8" type="ORF">AALO_G00168800</name>
</gene>
<dbReference type="PANTHER" id="PTHR46242">
    <property type="entry name" value="ZINC FINGER CCHC DOMAIN-CONTAINING PROTEIN 9 ZCCHC9"/>
    <property type="match status" value="1"/>
</dbReference>
<reference evidence="8" key="1">
    <citation type="submission" date="2020-10" db="EMBL/GenBank/DDBJ databases">
        <title>Chromosome-scale genome assembly of the Allis shad, Alosa alosa.</title>
        <authorList>
            <person name="Margot Z."/>
            <person name="Christophe K."/>
            <person name="Cabau C."/>
            <person name="Louis A."/>
            <person name="Berthelot C."/>
            <person name="Parey E."/>
            <person name="Roest Crollius H."/>
            <person name="Montfort J."/>
            <person name="Robinson-Rechavi M."/>
            <person name="Bucao C."/>
            <person name="Bouchez O."/>
            <person name="Gislard M."/>
            <person name="Lluch J."/>
            <person name="Milhes M."/>
            <person name="Lampietro C."/>
            <person name="Lopez Roques C."/>
            <person name="Donnadieu C."/>
            <person name="Braasch I."/>
            <person name="Desvignes T."/>
            <person name="Postlethwait J."/>
            <person name="Bobe J."/>
            <person name="Guiguen Y."/>
        </authorList>
    </citation>
    <scope>NUCLEOTIDE SEQUENCE</scope>
    <source>
        <strain evidence="8">M-15738</strain>
        <tissue evidence="8">Blood</tissue>
    </source>
</reference>
<evidence type="ECO:0000313" key="9">
    <source>
        <dbReference type="Proteomes" id="UP000823561"/>
    </source>
</evidence>
<dbReference type="AlphaFoldDB" id="A0AAV6GD25"/>
<keyword evidence="1" id="KW-0479">Metal-binding</keyword>
<dbReference type="PANTHER" id="PTHR46242:SF1">
    <property type="entry name" value="ZINC FINGER CCHC DOMAIN-CONTAINING PROTEIN 9"/>
    <property type="match status" value="1"/>
</dbReference>
<dbReference type="GO" id="GO:0005730">
    <property type="term" value="C:nucleolus"/>
    <property type="evidence" value="ECO:0007669"/>
    <property type="project" value="TreeGrafter"/>
</dbReference>
<keyword evidence="9" id="KW-1185">Reference proteome</keyword>
<dbReference type="GO" id="GO:0003676">
    <property type="term" value="F:nucleic acid binding"/>
    <property type="evidence" value="ECO:0007669"/>
    <property type="project" value="InterPro"/>
</dbReference>
<dbReference type="PROSITE" id="PS50158">
    <property type="entry name" value="ZF_CCHC"/>
    <property type="match status" value="2"/>
</dbReference>
<dbReference type="InterPro" id="IPR001878">
    <property type="entry name" value="Znf_CCHC"/>
</dbReference>
<dbReference type="InterPro" id="IPR042246">
    <property type="entry name" value="ZCCHC9"/>
</dbReference>
<evidence type="ECO:0000256" key="6">
    <source>
        <dbReference type="SAM" id="MobiDB-lite"/>
    </source>
</evidence>
<organism evidence="8 9">
    <name type="scientific">Alosa alosa</name>
    <name type="common">allis shad</name>
    <dbReference type="NCBI Taxonomy" id="278164"/>
    <lineage>
        <taxon>Eukaryota</taxon>
        <taxon>Metazoa</taxon>
        <taxon>Chordata</taxon>
        <taxon>Craniata</taxon>
        <taxon>Vertebrata</taxon>
        <taxon>Euteleostomi</taxon>
        <taxon>Actinopterygii</taxon>
        <taxon>Neopterygii</taxon>
        <taxon>Teleostei</taxon>
        <taxon>Clupei</taxon>
        <taxon>Clupeiformes</taxon>
        <taxon>Clupeoidei</taxon>
        <taxon>Clupeidae</taxon>
        <taxon>Alosa</taxon>
    </lineage>
</organism>
<name>A0AAV6GD25_9TELE</name>